<proteinExistence type="inferred from homology"/>
<dbReference type="InterPro" id="IPR029058">
    <property type="entry name" value="AB_hydrolase_fold"/>
</dbReference>
<dbReference type="AlphaFoldDB" id="A0A059UHI8"/>
<dbReference type="InterPro" id="IPR000073">
    <property type="entry name" value="AB_hydrolase_1"/>
</dbReference>
<feature type="signal peptide" evidence="4">
    <location>
        <begin position="1"/>
        <end position="27"/>
    </location>
</feature>
<name>A0A059UHI8_SALPI</name>
<keyword evidence="2 4" id="KW-0732">Signal</keyword>
<keyword evidence="3" id="KW-0378">Hydrolase</keyword>
<sequence>MKRLFAGATAVVLGLTAQVIAVAPVGAAPTAGSTALPASPISWSPCPADDPVMEDYLVGLDCGSLAVPLDHSRPTGQKITLALTRAEHTAPESEYQGVVLLNRGQWPGTIGRDLPTRFAKGWSGLPTEVGSTYDWIGFDPRGVGASEPSITCDPTYLYPGEARPDYVPGSRAEERAWTKRARAYAQSCGEKYGDTLRHFRTTDTARDMDLIRAALGQEKINYLGYSYGTYLGSVYASLFPDRVRRMVLDSVVQPSTVGYASLSRTNAAFEQRAQIYFSWIAEHDSHYHLGDTAAAVEANYYQGMAALREAPIDGQIGPAEYSDIFAVNVYRSYVWTYHAQVLADWVLRGNPAGLRANFGGEPGFPAQNTHATYRTVQCVDGYWPRRWNRWHTDLSRQYDRGDRFMTWNSAWYNAPCAFWPVPGRRPTQVGDRNANILLIQAEHDALTPVAGAHEVHRRFPNSRLVLERGGVFHGASLTANANECLNIHVTAYLRDGTRPSATTGVDASCDANPLPAPEAG</sequence>
<dbReference type="Gene3D" id="3.40.50.1820">
    <property type="entry name" value="alpha/beta hydrolase"/>
    <property type="match status" value="1"/>
</dbReference>
<comment type="similarity">
    <text evidence="1">Belongs to the peptidase S33 family.</text>
</comment>
<dbReference type="GO" id="GO:0016787">
    <property type="term" value="F:hydrolase activity"/>
    <property type="evidence" value="ECO:0007669"/>
    <property type="project" value="UniProtKB-KW"/>
</dbReference>
<evidence type="ECO:0000259" key="6">
    <source>
        <dbReference type="Pfam" id="PF08386"/>
    </source>
</evidence>
<dbReference type="PANTHER" id="PTHR43248:SF29">
    <property type="entry name" value="TRIPEPTIDYL AMINOPEPTIDASE"/>
    <property type="match status" value="1"/>
</dbReference>
<organism evidence="7">
    <name type="scientific">Salinispora pacifica</name>
    <dbReference type="NCBI Taxonomy" id="351187"/>
    <lineage>
        <taxon>Bacteria</taxon>
        <taxon>Bacillati</taxon>
        <taxon>Actinomycetota</taxon>
        <taxon>Actinomycetes</taxon>
        <taxon>Micromonosporales</taxon>
        <taxon>Micromonosporaceae</taxon>
        <taxon>Salinispora</taxon>
    </lineage>
</organism>
<dbReference type="PANTHER" id="PTHR43248">
    <property type="entry name" value="2-SUCCINYL-6-HYDROXY-2,4-CYCLOHEXADIENE-1-CARBOXYLATE SYNTHASE"/>
    <property type="match status" value="1"/>
</dbReference>
<feature type="domain" description="AB hydrolase-1" evidence="5">
    <location>
        <begin position="131"/>
        <end position="260"/>
    </location>
</feature>
<evidence type="ECO:0000256" key="2">
    <source>
        <dbReference type="ARBA" id="ARBA00022729"/>
    </source>
</evidence>
<evidence type="ECO:0000313" key="7">
    <source>
        <dbReference type="EMBL" id="AHZ61881.1"/>
    </source>
</evidence>
<evidence type="ECO:0000256" key="3">
    <source>
        <dbReference type="ARBA" id="ARBA00022801"/>
    </source>
</evidence>
<evidence type="ECO:0000259" key="5">
    <source>
        <dbReference type="Pfam" id="PF00561"/>
    </source>
</evidence>
<dbReference type="InterPro" id="IPR051601">
    <property type="entry name" value="Serine_prot/Carboxylest_S33"/>
</dbReference>
<accession>A0A059UHI8</accession>
<evidence type="ECO:0000256" key="4">
    <source>
        <dbReference type="SAM" id="SignalP"/>
    </source>
</evidence>
<dbReference type="EMBL" id="KF731828">
    <property type="protein sequence ID" value="AHZ61881.1"/>
    <property type="molecule type" value="Genomic_DNA"/>
</dbReference>
<dbReference type="Pfam" id="PF00561">
    <property type="entry name" value="Abhydrolase_1"/>
    <property type="match status" value="1"/>
</dbReference>
<reference evidence="7" key="1">
    <citation type="journal article" date="2014" name="Tetrahedron">
        <title>Discovery of the lomaiviticin biosynthetic gene cluster in Salinispora pacifica.</title>
        <authorList>
            <person name="Janso J.E."/>
            <person name="Haltli B.A."/>
            <person name="Eustaquio A.S."/>
            <person name="Kulowski K."/>
            <person name="Waldman A.J."/>
            <person name="Zha L."/>
            <person name="Nakamura H."/>
            <person name="Bernan V.S."/>
            <person name="He H."/>
            <person name="Carter G.T."/>
            <person name="Koehn F.E."/>
            <person name="Balskus E.P."/>
        </authorList>
    </citation>
    <scope>NUCLEOTIDE SEQUENCE</scope>
    <source>
        <strain evidence="7">DPJ-0016</strain>
    </source>
</reference>
<dbReference type="Pfam" id="PF08386">
    <property type="entry name" value="Abhydrolase_4"/>
    <property type="match status" value="1"/>
</dbReference>
<feature type="chain" id="PRO_5001583150" evidence="4">
    <location>
        <begin position="28"/>
        <end position="520"/>
    </location>
</feature>
<gene>
    <name evidence="7" type="primary">lom47</name>
</gene>
<dbReference type="SUPFAM" id="SSF53474">
    <property type="entry name" value="alpha/beta-Hydrolases"/>
    <property type="match status" value="1"/>
</dbReference>
<evidence type="ECO:0000256" key="1">
    <source>
        <dbReference type="ARBA" id="ARBA00010088"/>
    </source>
</evidence>
<feature type="domain" description="Peptidase S33 tripeptidyl aminopeptidase-like C-terminal" evidence="6">
    <location>
        <begin position="407"/>
        <end position="501"/>
    </location>
</feature>
<dbReference type="InterPro" id="IPR013595">
    <property type="entry name" value="Pept_S33_TAP-like_C"/>
</dbReference>
<protein>
    <submittedName>
        <fullName evidence="7">Lom47</fullName>
    </submittedName>
</protein>